<gene>
    <name evidence="1" type="ORF">NIIDMKKI_01010</name>
</gene>
<dbReference type="Proteomes" id="UP000516380">
    <property type="component" value="Chromosome"/>
</dbReference>
<organism evidence="1 2">
    <name type="scientific">Mycobacterium kansasii</name>
    <dbReference type="NCBI Taxonomy" id="1768"/>
    <lineage>
        <taxon>Bacteria</taxon>
        <taxon>Bacillati</taxon>
        <taxon>Actinomycetota</taxon>
        <taxon>Actinomycetes</taxon>
        <taxon>Mycobacteriales</taxon>
        <taxon>Mycobacteriaceae</taxon>
        <taxon>Mycobacterium</taxon>
    </lineage>
</organism>
<name>A0A7G1I4U9_MYCKA</name>
<dbReference type="EMBL" id="AP023343">
    <property type="protein sequence ID" value="BCI84895.1"/>
    <property type="molecule type" value="Genomic_DNA"/>
</dbReference>
<protein>
    <submittedName>
        <fullName evidence="1">Uncharacterized protein</fullName>
    </submittedName>
</protein>
<evidence type="ECO:0000313" key="1">
    <source>
        <dbReference type="EMBL" id="BCI84895.1"/>
    </source>
</evidence>
<evidence type="ECO:0000313" key="2">
    <source>
        <dbReference type="Proteomes" id="UP000516380"/>
    </source>
</evidence>
<proteinExistence type="predicted"/>
<accession>A0A7G1I4U9</accession>
<reference evidence="1 2" key="1">
    <citation type="submission" date="2020-07" db="EMBL/GenBank/DDBJ databases">
        <title>Mycobacterium kansasii (former subtype) with zoonotic potential isolated from diseased indoor pet cat, Japan.</title>
        <authorList>
            <person name="Fukano H."/>
            <person name="Terazono T."/>
            <person name="Hoshino Y."/>
        </authorList>
    </citation>
    <scope>NUCLEOTIDE SEQUENCE [LARGE SCALE GENOMIC DNA]</scope>
    <source>
        <strain evidence="1 2">Kuro-I</strain>
    </source>
</reference>
<sequence>MHSSPTEEVGGVVNLSGTTPASIPGIVFNLSLVRLATGKSSTTSGPLWSQLCTKSPHTAAITDRRLTPNVCDRSSILCTA</sequence>
<keyword evidence="2" id="KW-1185">Reference proteome</keyword>
<dbReference type="AlphaFoldDB" id="A0A7G1I4U9"/>